<dbReference type="GO" id="GO:0005737">
    <property type="term" value="C:cytoplasm"/>
    <property type="evidence" value="ECO:0007669"/>
    <property type="project" value="TreeGrafter"/>
</dbReference>
<organism evidence="1">
    <name type="scientific">Pongo abelii</name>
    <name type="common">Sumatran orangutan</name>
    <name type="synonym">Pongo pygmaeus abelii</name>
    <dbReference type="NCBI Taxonomy" id="9601"/>
    <lineage>
        <taxon>Eukaryota</taxon>
        <taxon>Metazoa</taxon>
        <taxon>Chordata</taxon>
        <taxon>Craniata</taxon>
        <taxon>Vertebrata</taxon>
        <taxon>Euteleostomi</taxon>
        <taxon>Mammalia</taxon>
        <taxon>Eutheria</taxon>
        <taxon>Euarchontoglires</taxon>
        <taxon>Primates</taxon>
        <taxon>Haplorrhini</taxon>
        <taxon>Catarrhini</taxon>
        <taxon>Hominidae</taxon>
        <taxon>Pongo</taxon>
    </lineage>
</organism>
<dbReference type="AlphaFoldDB" id="A0A2J8UBN4"/>
<dbReference type="InterPro" id="IPR045206">
    <property type="entry name" value="Maestro_heat-like_prot"/>
</dbReference>
<protein>
    <submittedName>
        <fullName evidence="1">MROH9 isoform 3</fullName>
    </submittedName>
</protein>
<evidence type="ECO:0000313" key="1">
    <source>
        <dbReference type="EMBL" id="PNJ42692.1"/>
    </source>
</evidence>
<feature type="non-terminal residue" evidence="1">
    <location>
        <position position="1"/>
    </location>
</feature>
<comment type="caution">
    <text evidence="1">The sequence shown here is derived from an EMBL/GenBank/DDBJ whole genome shotgun (WGS) entry which is preliminary data.</text>
</comment>
<dbReference type="EMBL" id="NDHI03003464">
    <property type="protein sequence ID" value="PNJ42692.1"/>
    <property type="molecule type" value="Genomic_DNA"/>
</dbReference>
<accession>A0A2J8UBN4</accession>
<name>A0A2J8UBN4_PONAB</name>
<dbReference type="PANTHER" id="PTHR23120:SF5">
    <property type="entry name" value="MAESTRO HEAT-LIKE REPEAT FAMILY MEMBER 9"/>
    <property type="match status" value="1"/>
</dbReference>
<sequence>MPLAASQALCTFLPLGSYKKAVAQFFPQLLTTLIFQVFYSSELKPILKDRTLYAQDALRVLLNCSGLQQVDITLMKENFWDQLSEDLCYYHGVCFIAKTLSEYNFPQFPETLRYLYKLSVEGPRRSEDTVIIVIFLTELLNNFFQDPLPEEFLVLFTNWINDSNPVVSRLILHRIVHMSPIINKVD</sequence>
<reference evidence="1" key="1">
    <citation type="submission" date="2017-12" db="EMBL/GenBank/DDBJ databases">
        <title>High-resolution comparative analysis of great ape genomes.</title>
        <authorList>
            <person name="Pollen A."/>
            <person name="Hastie A."/>
            <person name="Hormozdiari F."/>
            <person name="Dougherty M."/>
            <person name="Liu R."/>
            <person name="Chaisson M."/>
            <person name="Hoppe E."/>
            <person name="Hill C."/>
            <person name="Pang A."/>
            <person name="Hillier L."/>
            <person name="Baker C."/>
            <person name="Armstrong J."/>
            <person name="Shendure J."/>
            <person name="Paten B."/>
            <person name="Wilson R."/>
            <person name="Chao H."/>
            <person name="Schneider V."/>
            <person name="Ventura M."/>
            <person name="Kronenberg Z."/>
            <person name="Murali S."/>
            <person name="Gordon D."/>
            <person name="Cantsilieris S."/>
            <person name="Munson K."/>
            <person name="Nelson B."/>
            <person name="Raja A."/>
            <person name="Underwood J."/>
            <person name="Diekhans M."/>
            <person name="Fiddes I."/>
            <person name="Haussler D."/>
            <person name="Eichler E."/>
        </authorList>
    </citation>
    <scope>NUCLEOTIDE SEQUENCE [LARGE SCALE GENOMIC DNA]</scope>
    <source>
        <strain evidence="1">Susie</strain>
    </source>
</reference>
<gene>
    <name evidence="1" type="ORF">CR201_G0028885</name>
</gene>
<dbReference type="PANTHER" id="PTHR23120">
    <property type="entry name" value="MAESTRO-RELATED HEAT DOMAIN-CONTAINING"/>
    <property type="match status" value="1"/>
</dbReference>
<proteinExistence type="predicted"/>